<evidence type="ECO:0000256" key="1">
    <source>
        <dbReference type="ARBA" id="ARBA00006464"/>
    </source>
</evidence>
<dbReference type="EMBL" id="DLYI01000166">
    <property type="protein sequence ID" value="HAC28677.1"/>
    <property type="molecule type" value="Genomic_DNA"/>
</dbReference>
<reference evidence="3 4" key="1">
    <citation type="journal article" date="2018" name="Nat. Biotechnol.">
        <title>A standardized bacterial taxonomy based on genome phylogeny substantially revises the tree of life.</title>
        <authorList>
            <person name="Parks D.H."/>
            <person name="Chuvochina M."/>
            <person name="Waite D.W."/>
            <person name="Rinke C."/>
            <person name="Skarshewski A."/>
            <person name="Chaumeil P.A."/>
            <person name="Hugenholtz P."/>
        </authorList>
    </citation>
    <scope>NUCLEOTIDE SEQUENCE [LARGE SCALE GENOMIC DNA]</scope>
    <source>
        <strain evidence="3">UBA9049</strain>
    </source>
</reference>
<feature type="non-terminal residue" evidence="3">
    <location>
        <position position="61"/>
    </location>
</feature>
<gene>
    <name evidence="3" type="ORF">DCF82_12815</name>
</gene>
<dbReference type="PANTHER" id="PTHR30576:SF0">
    <property type="entry name" value="UNDECAPRENYL-PHOSPHATE N-ACETYLGALACTOSAMINYL 1-PHOSPHATE TRANSFERASE-RELATED"/>
    <property type="match status" value="1"/>
</dbReference>
<dbReference type="Proteomes" id="UP000261325">
    <property type="component" value="Unassembled WGS sequence"/>
</dbReference>
<accession>A0A3B8WFG9</accession>
<dbReference type="GO" id="GO:0016780">
    <property type="term" value="F:phosphotransferase activity, for other substituted phosphate groups"/>
    <property type="evidence" value="ECO:0007669"/>
    <property type="project" value="TreeGrafter"/>
</dbReference>
<protein>
    <submittedName>
        <fullName evidence="3">Undecaprenyl-phosphate glucose phosphotransferase</fullName>
    </submittedName>
</protein>
<comment type="caution">
    <text evidence="3">The sequence shown here is derived from an EMBL/GenBank/DDBJ whole genome shotgun (WGS) entry which is preliminary data.</text>
</comment>
<name>A0A3B8WFG9_MARNT</name>
<sequence length="61" mass="6717">MASKRVLDIVTSLLGLALSLPITIVAAILVKASSRGPVLFRQTRVGQDGRVFKLIKFRTMY</sequence>
<dbReference type="PANTHER" id="PTHR30576">
    <property type="entry name" value="COLANIC BIOSYNTHESIS UDP-GLUCOSE LIPID CARRIER TRANSFERASE"/>
    <property type="match status" value="1"/>
</dbReference>
<evidence type="ECO:0000259" key="2">
    <source>
        <dbReference type="Pfam" id="PF02397"/>
    </source>
</evidence>
<proteinExistence type="inferred from homology"/>
<evidence type="ECO:0000313" key="4">
    <source>
        <dbReference type="Proteomes" id="UP000261325"/>
    </source>
</evidence>
<comment type="similarity">
    <text evidence="1">Belongs to the bacterial sugar transferase family.</text>
</comment>
<feature type="domain" description="Bacterial sugar transferase" evidence="2">
    <location>
        <begin position="4"/>
        <end position="61"/>
    </location>
</feature>
<keyword evidence="3" id="KW-0808">Transferase</keyword>
<organism evidence="3 4">
    <name type="scientific">Marinobacter nauticus</name>
    <name type="common">Marinobacter hydrocarbonoclasticus</name>
    <name type="synonym">Marinobacter aquaeolei</name>
    <dbReference type="NCBI Taxonomy" id="2743"/>
    <lineage>
        <taxon>Bacteria</taxon>
        <taxon>Pseudomonadati</taxon>
        <taxon>Pseudomonadota</taxon>
        <taxon>Gammaproteobacteria</taxon>
        <taxon>Pseudomonadales</taxon>
        <taxon>Marinobacteraceae</taxon>
        <taxon>Marinobacter</taxon>
    </lineage>
</organism>
<dbReference type="Pfam" id="PF02397">
    <property type="entry name" value="Bac_transf"/>
    <property type="match status" value="1"/>
</dbReference>
<dbReference type="AlphaFoldDB" id="A0A3B8WFG9"/>
<evidence type="ECO:0000313" key="3">
    <source>
        <dbReference type="EMBL" id="HAC28677.1"/>
    </source>
</evidence>
<dbReference type="InterPro" id="IPR003362">
    <property type="entry name" value="Bact_transf"/>
</dbReference>